<protein>
    <submittedName>
        <fullName evidence="1">Uncharacterized protein</fullName>
    </submittedName>
</protein>
<evidence type="ECO:0000313" key="2">
    <source>
        <dbReference type="Proteomes" id="UP001057402"/>
    </source>
</evidence>
<gene>
    <name evidence="1" type="ORF">MLD38_003624</name>
</gene>
<dbReference type="Proteomes" id="UP001057402">
    <property type="component" value="Chromosome 2"/>
</dbReference>
<reference evidence="2" key="1">
    <citation type="journal article" date="2023" name="Front. Plant Sci.">
        <title>Chromosomal-level genome assembly of Melastoma candidum provides insights into trichome evolution.</title>
        <authorList>
            <person name="Zhong Y."/>
            <person name="Wu W."/>
            <person name="Sun C."/>
            <person name="Zou P."/>
            <person name="Liu Y."/>
            <person name="Dai S."/>
            <person name="Zhou R."/>
        </authorList>
    </citation>
    <scope>NUCLEOTIDE SEQUENCE [LARGE SCALE GENOMIC DNA]</scope>
</reference>
<keyword evidence="2" id="KW-1185">Reference proteome</keyword>
<dbReference type="EMBL" id="CM042881">
    <property type="protein sequence ID" value="KAI4385622.1"/>
    <property type="molecule type" value="Genomic_DNA"/>
</dbReference>
<proteinExistence type="predicted"/>
<sequence>MVVLDKINKCQKVYSHHSPRNHARLSTWGILSNLIWSTHLSGEREILRTPTTMNEATNQPKRSLNSYVDWTMNRGSAMVR</sequence>
<accession>A0ACB9S4J7</accession>
<name>A0ACB9S4J7_9MYRT</name>
<organism evidence="1 2">
    <name type="scientific">Melastoma candidum</name>
    <dbReference type="NCBI Taxonomy" id="119954"/>
    <lineage>
        <taxon>Eukaryota</taxon>
        <taxon>Viridiplantae</taxon>
        <taxon>Streptophyta</taxon>
        <taxon>Embryophyta</taxon>
        <taxon>Tracheophyta</taxon>
        <taxon>Spermatophyta</taxon>
        <taxon>Magnoliopsida</taxon>
        <taxon>eudicotyledons</taxon>
        <taxon>Gunneridae</taxon>
        <taxon>Pentapetalae</taxon>
        <taxon>rosids</taxon>
        <taxon>malvids</taxon>
        <taxon>Myrtales</taxon>
        <taxon>Melastomataceae</taxon>
        <taxon>Melastomatoideae</taxon>
        <taxon>Melastomateae</taxon>
        <taxon>Melastoma</taxon>
    </lineage>
</organism>
<comment type="caution">
    <text evidence="1">The sequence shown here is derived from an EMBL/GenBank/DDBJ whole genome shotgun (WGS) entry which is preliminary data.</text>
</comment>
<evidence type="ECO:0000313" key="1">
    <source>
        <dbReference type="EMBL" id="KAI4385622.1"/>
    </source>
</evidence>